<dbReference type="EMBL" id="GL891302">
    <property type="protein sequence ID" value="EGO61553.1"/>
    <property type="molecule type" value="Genomic_DNA"/>
</dbReference>
<evidence type="ECO:0000256" key="1">
    <source>
        <dbReference type="SAM" id="Phobius"/>
    </source>
</evidence>
<dbReference type="AlphaFoldDB" id="F8ME18"/>
<evidence type="ECO:0000313" key="3">
    <source>
        <dbReference type="Proteomes" id="UP000008065"/>
    </source>
</evidence>
<gene>
    <name evidence="2" type="ORF">NEUTE1DRAFT_108011</name>
</gene>
<keyword evidence="1" id="KW-0812">Transmembrane</keyword>
<dbReference type="VEuPathDB" id="FungiDB:NEUTE1DRAFT_108011"/>
<name>F8ME18_NEUT8</name>
<keyword evidence="3" id="KW-1185">Reference proteome</keyword>
<feature type="transmembrane region" description="Helical" evidence="1">
    <location>
        <begin position="33"/>
        <end position="59"/>
    </location>
</feature>
<sequence>MIALFLIYSIEGDKQMLEIPTESFGDFLIRSNVFFLLKSACVWGELLLTVLAAVFRSFLSMARMARDSSFRLDLSPQGLAAIHGQKLRGFRSHFMLRELIDDCHGSMIPKSQSDPPTRYFRALVNIFHSLGSSLTVQQILQFSRFHLAATQPLGTCPSSSGQHKQHFGTCSSSPFDRQKLDLEKKDPCQSETKPLCLPLQSLRYQLTSIAANSKVFAGTRLLRCSPTLSVNEGIAQGLQQELGKLTLNPCSTLATSTFTTAWLIHDETSSQTQGFLD</sequence>
<dbReference type="RefSeq" id="XP_009848579.1">
    <property type="nucleotide sequence ID" value="XM_009850277.1"/>
</dbReference>
<accession>F8ME18</accession>
<evidence type="ECO:0000313" key="2">
    <source>
        <dbReference type="EMBL" id="EGO61553.1"/>
    </source>
</evidence>
<dbReference type="Proteomes" id="UP000008065">
    <property type="component" value="Unassembled WGS sequence"/>
</dbReference>
<protein>
    <submittedName>
        <fullName evidence="2">Uncharacterized protein</fullName>
    </submittedName>
</protein>
<dbReference type="KEGG" id="nte:NEUTE1DRAFT108011"/>
<proteinExistence type="predicted"/>
<dbReference type="GeneID" id="20822370"/>
<organism evidence="2 3">
    <name type="scientific">Neurospora tetrasperma (strain FGSC 2508 / ATCC MYA-4615 / P0657)</name>
    <dbReference type="NCBI Taxonomy" id="510951"/>
    <lineage>
        <taxon>Eukaryota</taxon>
        <taxon>Fungi</taxon>
        <taxon>Dikarya</taxon>
        <taxon>Ascomycota</taxon>
        <taxon>Pezizomycotina</taxon>
        <taxon>Sordariomycetes</taxon>
        <taxon>Sordariomycetidae</taxon>
        <taxon>Sordariales</taxon>
        <taxon>Sordariaceae</taxon>
        <taxon>Neurospora</taxon>
    </lineage>
</organism>
<keyword evidence="1" id="KW-1133">Transmembrane helix</keyword>
<dbReference type="HOGENOM" id="CLU_056595_0_0_1"/>
<keyword evidence="1" id="KW-0472">Membrane</keyword>
<reference evidence="3" key="1">
    <citation type="journal article" date="2011" name="Genetics">
        <title>Massive changes in genome architecture accompany the transition to self-fertility in the filamentous fungus Neurospora tetrasperma.</title>
        <authorList>
            <person name="Ellison C.E."/>
            <person name="Stajich J.E."/>
            <person name="Jacobson D.J."/>
            <person name="Natvig D.O."/>
            <person name="Lapidus A."/>
            <person name="Foster B."/>
            <person name="Aerts A."/>
            <person name="Riley R."/>
            <person name="Lindquist E.A."/>
            <person name="Grigoriev I.V."/>
            <person name="Taylor J.W."/>
        </authorList>
    </citation>
    <scope>NUCLEOTIDE SEQUENCE [LARGE SCALE GENOMIC DNA]</scope>
    <source>
        <strain evidence="3">FGSC 2508 / P0657</strain>
    </source>
</reference>